<sequence length="41" mass="4549">QKQAEIALPEVEKMLPDEASNAIYRPTVVPIAAEKQKNGDR</sequence>
<name>A0A8S4QVP3_9NEOP</name>
<organism evidence="1 2">
    <name type="scientific">Pararge aegeria aegeria</name>
    <dbReference type="NCBI Taxonomy" id="348720"/>
    <lineage>
        <taxon>Eukaryota</taxon>
        <taxon>Metazoa</taxon>
        <taxon>Ecdysozoa</taxon>
        <taxon>Arthropoda</taxon>
        <taxon>Hexapoda</taxon>
        <taxon>Insecta</taxon>
        <taxon>Pterygota</taxon>
        <taxon>Neoptera</taxon>
        <taxon>Endopterygota</taxon>
        <taxon>Lepidoptera</taxon>
        <taxon>Glossata</taxon>
        <taxon>Ditrysia</taxon>
        <taxon>Papilionoidea</taxon>
        <taxon>Nymphalidae</taxon>
        <taxon>Satyrinae</taxon>
        <taxon>Satyrini</taxon>
        <taxon>Parargina</taxon>
        <taxon>Pararge</taxon>
    </lineage>
</organism>
<gene>
    <name evidence="1" type="primary">jg25088</name>
    <name evidence="1" type="ORF">PAEG_LOCUS6570</name>
</gene>
<comment type="caution">
    <text evidence="1">The sequence shown here is derived from an EMBL/GenBank/DDBJ whole genome shotgun (WGS) entry which is preliminary data.</text>
</comment>
<dbReference type="EMBL" id="CAKXAJ010020065">
    <property type="protein sequence ID" value="CAH2220290.1"/>
    <property type="molecule type" value="Genomic_DNA"/>
</dbReference>
<evidence type="ECO:0000313" key="1">
    <source>
        <dbReference type="EMBL" id="CAH2220290.1"/>
    </source>
</evidence>
<protein>
    <submittedName>
        <fullName evidence="1">Jg25088 protein</fullName>
    </submittedName>
</protein>
<keyword evidence="2" id="KW-1185">Reference proteome</keyword>
<accession>A0A8S4QVP3</accession>
<reference evidence="1" key="1">
    <citation type="submission" date="2022-03" db="EMBL/GenBank/DDBJ databases">
        <authorList>
            <person name="Lindestad O."/>
        </authorList>
    </citation>
    <scope>NUCLEOTIDE SEQUENCE</scope>
</reference>
<feature type="non-terminal residue" evidence="1">
    <location>
        <position position="1"/>
    </location>
</feature>
<dbReference type="Proteomes" id="UP000838756">
    <property type="component" value="Unassembled WGS sequence"/>
</dbReference>
<proteinExistence type="predicted"/>
<evidence type="ECO:0000313" key="2">
    <source>
        <dbReference type="Proteomes" id="UP000838756"/>
    </source>
</evidence>
<dbReference type="AlphaFoldDB" id="A0A8S4QVP3"/>